<sequence length="309" mass="30976">MGTGETAVAIDVGGTAMKCALVAPDGTVLHGERHSTGRERGPAAVVDAIVDVAAGLVGTARDRGLDPRAVGIVVPGVVDEANGVAVYSSNIGWRDVPFVSLIGARTGLTTALGHDVRAGAVAEARLGAGAGSDNVLFVAIGTGIAAGHVLGGRTYPGAHGAPSELGHVQVRHDGPLCGCGRYGCLEALTSAAAVARRYREAGGDGIAAAEVVARAVAGEPRAAEVWAETVEILAEGMTTALRLLDPEVVVVGGGLAEAGDALFTPLAKGMEARRAFQAMPRLVSADLGDEAGCIGAALLALDRFHAEES</sequence>
<keyword evidence="2" id="KW-0418">Kinase</keyword>
<protein>
    <submittedName>
        <fullName evidence="2">Sugar kinase</fullName>
    </submittedName>
</protein>
<evidence type="ECO:0000256" key="1">
    <source>
        <dbReference type="ARBA" id="ARBA00006479"/>
    </source>
</evidence>
<dbReference type="PANTHER" id="PTHR18964:SF149">
    <property type="entry name" value="BIFUNCTIONAL UDP-N-ACETYLGLUCOSAMINE 2-EPIMERASE_N-ACETYLMANNOSAMINE KINASE"/>
    <property type="match status" value="1"/>
</dbReference>
<dbReference type="GO" id="GO:0016301">
    <property type="term" value="F:kinase activity"/>
    <property type="evidence" value="ECO:0007669"/>
    <property type="project" value="UniProtKB-KW"/>
</dbReference>
<dbReference type="SUPFAM" id="SSF53067">
    <property type="entry name" value="Actin-like ATPase domain"/>
    <property type="match status" value="1"/>
</dbReference>
<dbReference type="InterPro" id="IPR043129">
    <property type="entry name" value="ATPase_NBD"/>
</dbReference>
<reference evidence="2" key="1">
    <citation type="submission" date="2021-01" db="EMBL/GenBank/DDBJ databases">
        <title>Whole genome shotgun sequence of Actinocatenispora rupis NBRC 107355.</title>
        <authorList>
            <person name="Komaki H."/>
            <person name="Tamura T."/>
        </authorList>
    </citation>
    <scope>NUCLEOTIDE SEQUENCE</scope>
    <source>
        <strain evidence="2">NBRC 107355</strain>
    </source>
</reference>
<accession>A0A8J3J8M6</accession>
<dbReference type="PANTHER" id="PTHR18964">
    <property type="entry name" value="ROK (REPRESSOR, ORF, KINASE) FAMILY"/>
    <property type="match status" value="1"/>
</dbReference>
<name>A0A8J3J8M6_9ACTN</name>
<evidence type="ECO:0000313" key="3">
    <source>
        <dbReference type="Proteomes" id="UP000612808"/>
    </source>
</evidence>
<dbReference type="RefSeq" id="WP_203660987.1">
    <property type="nucleotide sequence ID" value="NZ_BAAAZM010000020.1"/>
</dbReference>
<keyword evidence="2" id="KW-0808">Transferase</keyword>
<dbReference type="InterPro" id="IPR000600">
    <property type="entry name" value="ROK"/>
</dbReference>
<evidence type="ECO:0000313" key="2">
    <source>
        <dbReference type="EMBL" id="GID13711.1"/>
    </source>
</evidence>
<comment type="similarity">
    <text evidence="1">Belongs to the ROK (NagC/XylR) family.</text>
</comment>
<keyword evidence="3" id="KW-1185">Reference proteome</keyword>
<organism evidence="2 3">
    <name type="scientific">Actinocatenispora rupis</name>
    <dbReference type="NCBI Taxonomy" id="519421"/>
    <lineage>
        <taxon>Bacteria</taxon>
        <taxon>Bacillati</taxon>
        <taxon>Actinomycetota</taxon>
        <taxon>Actinomycetes</taxon>
        <taxon>Micromonosporales</taxon>
        <taxon>Micromonosporaceae</taxon>
        <taxon>Actinocatenispora</taxon>
    </lineage>
</organism>
<dbReference type="Pfam" id="PF00480">
    <property type="entry name" value="ROK"/>
    <property type="match status" value="1"/>
</dbReference>
<dbReference type="AlphaFoldDB" id="A0A8J3J8M6"/>
<gene>
    <name evidence="2" type="ORF">Aru02nite_46000</name>
</gene>
<dbReference type="Gene3D" id="3.30.420.40">
    <property type="match status" value="2"/>
</dbReference>
<dbReference type="Proteomes" id="UP000612808">
    <property type="component" value="Unassembled WGS sequence"/>
</dbReference>
<proteinExistence type="inferred from homology"/>
<dbReference type="EMBL" id="BOMB01000026">
    <property type="protein sequence ID" value="GID13711.1"/>
    <property type="molecule type" value="Genomic_DNA"/>
</dbReference>
<comment type="caution">
    <text evidence="2">The sequence shown here is derived from an EMBL/GenBank/DDBJ whole genome shotgun (WGS) entry which is preliminary data.</text>
</comment>